<evidence type="ECO:0000313" key="1">
    <source>
        <dbReference type="EMBL" id="KAA9165843.1"/>
    </source>
</evidence>
<sequence length="71" mass="7656">MIETVVVTVTGAWGFRFRVTWITLRFLTKVYDSGGPGHVQKVSAALAASGLVAARKHDCRRPTRPGRGSTG</sequence>
<comment type="caution">
    <text evidence="1">The sequence shown here is derived from an EMBL/GenBank/DDBJ whole genome shotgun (WGS) entry which is preliminary data.</text>
</comment>
<dbReference type="AlphaFoldDB" id="A0A5N0VK17"/>
<protein>
    <submittedName>
        <fullName evidence="1">Uncharacterized protein</fullName>
    </submittedName>
</protein>
<evidence type="ECO:0000313" key="2">
    <source>
        <dbReference type="Proteomes" id="UP000319769"/>
    </source>
</evidence>
<keyword evidence="2" id="KW-1185">Reference proteome</keyword>
<proteinExistence type="predicted"/>
<accession>A0A5N0VK17</accession>
<name>A0A5N0VK17_9PSEU</name>
<dbReference type="EMBL" id="VMNW02000004">
    <property type="protein sequence ID" value="KAA9165843.1"/>
    <property type="molecule type" value="Genomic_DNA"/>
</dbReference>
<dbReference type="RefSeq" id="WP_144750356.1">
    <property type="nucleotide sequence ID" value="NZ_VMNW02000004.1"/>
</dbReference>
<gene>
    <name evidence="1" type="ORF">FPZ12_005020</name>
</gene>
<dbReference type="Proteomes" id="UP000319769">
    <property type="component" value="Unassembled WGS sequence"/>
</dbReference>
<reference evidence="1" key="1">
    <citation type="submission" date="2019-09" db="EMBL/GenBank/DDBJ databases">
        <authorList>
            <person name="Teo W.F.A."/>
            <person name="Duangmal K."/>
        </authorList>
    </citation>
    <scope>NUCLEOTIDE SEQUENCE [LARGE SCALE GENOMIC DNA]</scope>
    <source>
        <strain evidence="1">K81G1</strain>
    </source>
</reference>
<organism evidence="1 2">
    <name type="scientific">Amycolatopsis acidicola</name>
    <dbReference type="NCBI Taxonomy" id="2596893"/>
    <lineage>
        <taxon>Bacteria</taxon>
        <taxon>Bacillati</taxon>
        <taxon>Actinomycetota</taxon>
        <taxon>Actinomycetes</taxon>
        <taxon>Pseudonocardiales</taxon>
        <taxon>Pseudonocardiaceae</taxon>
        <taxon>Amycolatopsis</taxon>
    </lineage>
</organism>